<dbReference type="Pfam" id="PF03404">
    <property type="entry name" value="Mo-co_dimer"/>
    <property type="match status" value="1"/>
</dbReference>
<dbReference type="Gene3D" id="3.10.120.10">
    <property type="entry name" value="Cytochrome b5-like heme/steroid binding domain"/>
    <property type="match status" value="1"/>
</dbReference>
<accession>A0ABY2HFV0</accession>
<evidence type="ECO:0000256" key="8">
    <source>
        <dbReference type="ARBA" id="ARBA00015499"/>
    </source>
</evidence>
<gene>
    <name evidence="21" type="ORF">CCMA1212_001340</name>
</gene>
<evidence type="ECO:0000256" key="9">
    <source>
        <dbReference type="ARBA" id="ARBA00022505"/>
    </source>
</evidence>
<comment type="similarity">
    <text evidence="5">Belongs to the nitrate reductase family.</text>
</comment>
<evidence type="ECO:0000256" key="13">
    <source>
        <dbReference type="ARBA" id="ARBA00022827"/>
    </source>
</evidence>
<comment type="cofactor">
    <cofactor evidence="3">
        <name>FAD</name>
        <dbReference type="ChEBI" id="CHEBI:57692"/>
    </cofactor>
</comment>
<dbReference type="SUPFAM" id="SSF81296">
    <property type="entry name" value="E set domains"/>
    <property type="match status" value="1"/>
</dbReference>
<dbReference type="PROSITE" id="PS00559">
    <property type="entry name" value="MOLYBDOPTERIN_EUK"/>
    <property type="match status" value="1"/>
</dbReference>
<dbReference type="CDD" id="cd06183">
    <property type="entry name" value="cyt_b5_reduct_like"/>
    <property type="match status" value="1"/>
</dbReference>
<comment type="function">
    <text evidence="4">Nitrate reductase is a key enzyme involved in the first step of nitrate assimilation in plants, fungi and bacteria.</text>
</comment>
<feature type="compositionally biased region" description="Low complexity" evidence="18">
    <location>
        <begin position="19"/>
        <end position="31"/>
    </location>
</feature>
<dbReference type="RefSeq" id="XP_073563207.1">
    <property type="nucleotide sequence ID" value="XM_073698771.1"/>
</dbReference>
<name>A0ABY2HFV0_9HYPO</name>
<evidence type="ECO:0000259" key="19">
    <source>
        <dbReference type="PROSITE" id="PS50255"/>
    </source>
</evidence>
<dbReference type="PROSITE" id="PS00191">
    <property type="entry name" value="CYTOCHROME_B5_1"/>
    <property type="match status" value="1"/>
</dbReference>
<evidence type="ECO:0000256" key="4">
    <source>
        <dbReference type="ARBA" id="ARBA00003838"/>
    </source>
</evidence>
<comment type="cofactor">
    <cofactor evidence="1">
        <name>Mo-molybdopterin</name>
        <dbReference type="ChEBI" id="CHEBI:71302"/>
    </cofactor>
</comment>
<dbReference type="InterPro" id="IPR008333">
    <property type="entry name" value="Cbr1-like_FAD-bd_dom"/>
</dbReference>
<dbReference type="Gene3D" id="3.90.420.10">
    <property type="entry name" value="Oxidoreductase, molybdopterin-binding domain"/>
    <property type="match status" value="1"/>
</dbReference>
<dbReference type="Gene3D" id="2.40.30.10">
    <property type="entry name" value="Translation factors"/>
    <property type="match status" value="1"/>
</dbReference>
<dbReference type="PROSITE" id="PS51384">
    <property type="entry name" value="FAD_FR"/>
    <property type="match status" value="1"/>
</dbReference>
<keyword evidence="9" id="KW-0500">Molybdenum</keyword>
<protein>
    <recommendedName>
        <fullName evidence="8">Nitrate reductase [NADPH]</fullName>
        <ecNumber evidence="7">1.7.1.3</ecNumber>
    </recommendedName>
</protein>
<keyword evidence="11" id="KW-0285">Flavoprotein</keyword>
<dbReference type="InterPro" id="IPR005066">
    <property type="entry name" value="MoCF_OxRdtse_dimer"/>
</dbReference>
<dbReference type="SMART" id="SM01117">
    <property type="entry name" value="Cyt-b5"/>
    <property type="match status" value="1"/>
</dbReference>
<dbReference type="InterPro" id="IPR001709">
    <property type="entry name" value="Flavoprot_Pyr_Nucl_cyt_Rdtase"/>
</dbReference>
<evidence type="ECO:0000256" key="11">
    <source>
        <dbReference type="ARBA" id="ARBA00022630"/>
    </source>
</evidence>
<keyword evidence="10" id="KW-0349">Heme</keyword>
<dbReference type="InterPro" id="IPR017938">
    <property type="entry name" value="Riboflavin_synthase-like_b-brl"/>
</dbReference>
<evidence type="ECO:0000256" key="17">
    <source>
        <dbReference type="ARBA" id="ARBA00049155"/>
    </source>
</evidence>
<comment type="catalytic activity">
    <reaction evidence="17">
        <text>nitrite + NADP(+) + H2O = nitrate + NADPH + H(+)</text>
        <dbReference type="Rhea" id="RHEA:19061"/>
        <dbReference type="ChEBI" id="CHEBI:15377"/>
        <dbReference type="ChEBI" id="CHEBI:15378"/>
        <dbReference type="ChEBI" id="CHEBI:16301"/>
        <dbReference type="ChEBI" id="CHEBI:17632"/>
        <dbReference type="ChEBI" id="CHEBI:57783"/>
        <dbReference type="ChEBI" id="CHEBI:58349"/>
        <dbReference type="EC" id="1.7.1.3"/>
    </reaction>
</comment>
<organism evidence="21 22">
    <name type="scientific">Trichoderma ghanense</name>
    <dbReference type="NCBI Taxonomy" id="65468"/>
    <lineage>
        <taxon>Eukaryota</taxon>
        <taxon>Fungi</taxon>
        <taxon>Dikarya</taxon>
        <taxon>Ascomycota</taxon>
        <taxon>Pezizomycotina</taxon>
        <taxon>Sordariomycetes</taxon>
        <taxon>Hypocreomycetidae</taxon>
        <taxon>Hypocreales</taxon>
        <taxon>Hypocreaceae</taxon>
        <taxon>Trichoderma</taxon>
    </lineage>
</organism>
<dbReference type="Proteomes" id="UP001642720">
    <property type="component" value="Unassembled WGS sequence"/>
</dbReference>
<dbReference type="Gene3D" id="2.60.40.650">
    <property type="match status" value="1"/>
</dbReference>
<dbReference type="GeneID" id="300573221"/>
<dbReference type="InterPro" id="IPR022407">
    <property type="entry name" value="OxRdtase_Mopterin_BS"/>
</dbReference>
<evidence type="ECO:0000256" key="7">
    <source>
        <dbReference type="ARBA" id="ARBA00012673"/>
    </source>
</evidence>
<dbReference type="InterPro" id="IPR001433">
    <property type="entry name" value="OxRdtase_FAD/NAD-bd"/>
</dbReference>
<keyword evidence="12" id="KW-0479">Metal-binding</keyword>
<comment type="caution">
    <text evidence="21">The sequence shown here is derived from an EMBL/GenBank/DDBJ whole genome shotgun (WGS) entry which is preliminary data.</text>
</comment>
<dbReference type="InterPro" id="IPR000572">
    <property type="entry name" value="OxRdtase_Mopterin-bd_dom"/>
</dbReference>
<dbReference type="PANTHER" id="PTHR19372:SF7">
    <property type="entry name" value="SULFITE OXIDASE, MITOCHONDRIAL"/>
    <property type="match status" value="1"/>
</dbReference>
<evidence type="ECO:0000256" key="3">
    <source>
        <dbReference type="ARBA" id="ARBA00001974"/>
    </source>
</evidence>
<feature type="compositionally biased region" description="Polar residues" evidence="18">
    <location>
        <begin position="1"/>
        <end position="13"/>
    </location>
</feature>
<feature type="region of interest" description="Disordered" evidence="18">
    <location>
        <begin position="536"/>
        <end position="567"/>
    </location>
</feature>
<dbReference type="PROSITE" id="PS50255">
    <property type="entry name" value="CYTOCHROME_B5_2"/>
    <property type="match status" value="1"/>
</dbReference>
<keyword evidence="16" id="KW-0534">Nitrate assimilation</keyword>
<dbReference type="SUPFAM" id="SSF63380">
    <property type="entry name" value="Riboflavin synthase domain-like"/>
    <property type="match status" value="1"/>
</dbReference>
<dbReference type="PRINTS" id="PR00407">
    <property type="entry name" value="EUMOPTERIN"/>
</dbReference>
<comment type="cofactor">
    <cofactor evidence="2">
        <name>heme</name>
        <dbReference type="ChEBI" id="CHEBI:30413"/>
    </cofactor>
</comment>
<dbReference type="Pfam" id="PF00175">
    <property type="entry name" value="NAD_binding_1"/>
    <property type="match status" value="1"/>
</dbReference>
<evidence type="ECO:0000256" key="5">
    <source>
        <dbReference type="ARBA" id="ARBA00006253"/>
    </source>
</evidence>
<feature type="domain" description="FAD-binding FR-type" evidence="20">
    <location>
        <begin position="686"/>
        <end position="813"/>
    </location>
</feature>
<dbReference type="InterPro" id="IPR001199">
    <property type="entry name" value="Cyt_B5-like_heme/steroid-bd"/>
</dbReference>
<dbReference type="Pfam" id="PF00174">
    <property type="entry name" value="Oxidored_molyb"/>
    <property type="match status" value="1"/>
</dbReference>
<dbReference type="InterPro" id="IPR018506">
    <property type="entry name" value="Cyt_B5_heme-BS"/>
</dbReference>
<dbReference type="Pfam" id="PF00173">
    <property type="entry name" value="Cyt-b5"/>
    <property type="match status" value="1"/>
</dbReference>
<dbReference type="InterPro" id="IPR017927">
    <property type="entry name" value="FAD-bd_FR_type"/>
</dbReference>
<evidence type="ECO:0000256" key="16">
    <source>
        <dbReference type="ARBA" id="ARBA00023063"/>
    </source>
</evidence>
<dbReference type="InterPro" id="IPR008335">
    <property type="entry name" value="Mopterin_OxRdtase_euk"/>
</dbReference>
<dbReference type="PRINTS" id="PR00363">
    <property type="entry name" value="CYTOCHROMEB5"/>
</dbReference>
<evidence type="ECO:0000313" key="21">
    <source>
        <dbReference type="EMBL" id="TFB07006.1"/>
    </source>
</evidence>
<evidence type="ECO:0000256" key="10">
    <source>
        <dbReference type="ARBA" id="ARBA00022617"/>
    </source>
</evidence>
<dbReference type="SUPFAM" id="SSF55856">
    <property type="entry name" value="Cytochrome b5-like heme/steroid binding domain"/>
    <property type="match status" value="1"/>
</dbReference>
<dbReference type="Gene3D" id="3.40.50.80">
    <property type="entry name" value="Nucleotide-binding domain of ferredoxin-NADP reductase (FNR) module"/>
    <property type="match status" value="1"/>
</dbReference>
<dbReference type="SUPFAM" id="SSF52343">
    <property type="entry name" value="Ferredoxin reductase-like, C-terminal NADP-linked domain"/>
    <property type="match status" value="1"/>
</dbReference>
<dbReference type="EMBL" id="PPTA01000001">
    <property type="protein sequence ID" value="TFB07006.1"/>
    <property type="molecule type" value="Genomic_DNA"/>
</dbReference>
<dbReference type="InterPro" id="IPR039261">
    <property type="entry name" value="FNR_nucleotide-bd"/>
</dbReference>
<keyword evidence="13" id="KW-0274">FAD</keyword>
<evidence type="ECO:0000256" key="12">
    <source>
        <dbReference type="ARBA" id="ARBA00022723"/>
    </source>
</evidence>
<dbReference type="PRINTS" id="PR00371">
    <property type="entry name" value="FPNCR"/>
</dbReference>
<feature type="domain" description="Cytochrome b5 heme-binding" evidence="19">
    <location>
        <begin position="582"/>
        <end position="659"/>
    </location>
</feature>
<dbReference type="InterPro" id="IPR036400">
    <property type="entry name" value="Cyt_B5-like_heme/steroid_sf"/>
</dbReference>
<feature type="region of interest" description="Disordered" evidence="18">
    <location>
        <begin position="1"/>
        <end position="46"/>
    </location>
</feature>
<evidence type="ECO:0000313" key="22">
    <source>
        <dbReference type="Proteomes" id="UP001642720"/>
    </source>
</evidence>
<dbReference type="PRINTS" id="PR00406">
    <property type="entry name" value="CYTB5RDTASE"/>
</dbReference>
<dbReference type="EC" id="1.7.1.3" evidence="7"/>
<dbReference type="InterPro" id="IPR036374">
    <property type="entry name" value="OxRdtase_Mopterin-bd_sf"/>
</dbReference>
<evidence type="ECO:0000256" key="14">
    <source>
        <dbReference type="ARBA" id="ARBA00023002"/>
    </source>
</evidence>
<comment type="subunit">
    <text evidence="6">Homodimer.</text>
</comment>
<keyword evidence="22" id="KW-1185">Reference proteome</keyword>
<dbReference type="InterPro" id="IPR014756">
    <property type="entry name" value="Ig_E-set"/>
</dbReference>
<evidence type="ECO:0000256" key="1">
    <source>
        <dbReference type="ARBA" id="ARBA00001924"/>
    </source>
</evidence>
<dbReference type="PANTHER" id="PTHR19372">
    <property type="entry name" value="SULFITE REDUCTASE"/>
    <property type="match status" value="1"/>
</dbReference>
<evidence type="ECO:0000256" key="15">
    <source>
        <dbReference type="ARBA" id="ARBA00023004"/>
    </source>
</evidence>
<dbReference type="SUPFAM" id="SSF56524">
    <property type="entry name" value="Oxidoreductase molybdopterin-binding domain"/>
    <property type="match status" value="1"/>
</dbReference>
<keyword evidence="15" id="KW-0408">Iron</keyword>
<sequence length="975" mass="108180">MATSQLGSDSQFESGEDWSSSIPSSPGLSPRSSPPTTPLSHSPHLAAKPQMNQNVPETLLDGASCSGFTSLPSIPKTEDVQPLASDAQTPDHWVARDSRMIRLTGKHPCNVEAPLSALFKAGFLTPQNLFYVRSHGDTPRFSAKQAHEWKLRVHGLVENEFEFSIEELKEKFPVVTLPVTLVCAGNRRKEQNMVVKGLGFNWGAAGVSTGLFTGVYLADVLEYCKPKNPLLSAFPNYDKPVSGRARHVVFEGADELPKGKYGTSQRLSWALDRSKGMLISWGLNGEDLAPDHGYPLRLVVPGQIGGRMVKWLQRIEVSDRESQHYLHFFDNKLLPTMVTADEARNEDKWWYDPKYIINELNVNAAICSPAHDDILQLASDTSSTQRLAIEGYAYTGGGRRITRVEITFDDGKTWKLCDIRYPEDLYRMYPIQNHPYFGKMDLSTTDMSFSWCFWRVDVDVKSLLGDRDAGFVAVRAMDDALSIMPRDMYWNATSMMNSWWFRVAVYKENSGQALRFEHPTVPGNASGGWMQRMSEAGADPRFPSLGGNSVSSASATTDTQRPQGILPGEDHQSIIINPAKAATLVTASQLAEHADGEGPSPWFVVQGHVYDATPFLLSHPGGEQSIRLVAGEDATEDFMAIHSMDAKTMLRDYHIGMLEHPAAPSTPPVVISEVLDDPSKPFLDPKVWKEVRLVHKRKISHDCRIFRLALSHEEQPLGLPVGQHIYLRVKKVDKATGKSQIVQRAYTPYSSSTQRGFVDLLIKVYFPSDKPSQGSASFAGGQMTMLLENMAIDRNSDQLTLEVKGPIGHFTYVGNGQVQCKPNNRQRIVRRLAMIAGGSGITPMWSTLNAIADEYSTSLPSHNSSVEIWLIYGNRKESDILIREELDYLSRRMNGNLHIWHVLSSDELSADWGMGRGHIDLECLRQHLPPAPSTPIGADLGHTLALVCGPPAMEASVAAGLQKLGWRVEQDVVFF</sequence>
<feature type="compositionally biased region" description="Polar residues" evidence="18">
    <location>
        <begin position="546"/>
        <end position="562"/>
    </location>
</feature>
<evidence type="ECO:0000256" key="18">
    <source>
        <dbReference type="SAM" id="MobiDB-lite"/>
    </source>
</evidence>
<evidence type="ECO:0000256" key="6">
    <source>
        <dbReference type="ARBA" id="ARBA00011738"/>
    </source>
</evidence>
<evidence type="ECO:0000259" key="20">
    <source>
        <dbReference type="PROSITE" id="PS51384"/>
    </source>
</evidence>
<keyword evidence="14" id="KW-0560">Oxidoreductase</keyword>
<dbReference type="Pfam" id="PF00970">
    <property type="entry name" value="FAD_binding_6"/>
    <property type="match status" value="1"/>
</dbReference>
<proteinExistence type="inferred from homology"/>
<evidence type="ECO:0000256" key="2">
    <source>
        <dbReference type="ARBA" id="ARBA00001971"/>
    </source>
</evidence>
<reference evidence="21 22" key="1">
    <citation type="submission" date="2018-01" db="EMBL/GenBank/DDBJ databases">
        <title>Genome characterization of the sugarcane-associated fungus Trichoderma ghanense CCMA-1212 and their application in lignocelulose bioconversion.</title>
        <authorList>
            <person name="Steindorff A.S."/>
            <person name="Mendes T.D."/>
            <person name="Vilela E.S.D."/>
            <person name="Rodrigues D.S."/>
            <person name="Formighieri E.F."/>
            <person name="Melo I.S."/>
            <person name="Favaro L.C.L."/>
        </authorList>
    </citation>
    <scope>NUCLEOTIDE SEQUENCE [LARGE SCALE GENOMIC DNA]</scope>
    <source>
        <strain evidence="21 22">CCMA-1212</strain>
    </source>
</reference>